<sequence length="118" mass="13705">MAKANTEKVNEEQNEISVNEDVVVTQTEEKKYTETQTHQRCKNVCTILRYLDNDGKKLISSEFFWSQYGDEEGKMFDELLNNLLDVKDKIRAYTVNLKLLEIEKLTGVKIDPSTLQVK</sequence>
<dbReference type="AlphaFoldDB" id="A6DII2"/>
<dbReference type="RefSeq" id="WP_007277713.1">
    <property type="nucleotide sequence ID" value="NZ_ABCK01000005.1"/>
</dbReference>
<reference evidence="1 2" key="1">
    <citation type="journal article" date="2010" name="J. Bacteriol.">
        <title>Genome sequence of Lentisphaera araneosa HTCC2155T, the type species of the order Lentisphaerales in the phylum Lentisphaerae.</title>
        <authorList>
            <person name="Thrash J.C."/>
            <person name="Cho J.C."/>
            <person name="Vergin K.L."/>
            <person name="Morris R.M."/>
            <person name="Giovannoni S.J."/>
        </authorList>
    </citation>
    <scope>NUCLEOTIDE SEQUENCE [LARGE SCALE GENOMIC DNA]</scope>
    <source>
        <strain evidence="1 2">HTCC2155</strain>
    </source>
</reference>
<evidence type="ECO:0000313" key="2">
    <source>
        <dbReference type="Proteomes" id="UP000004947"/>
    </source>
</evidence>
<proteinExistence type="predicted"/>
<keyword evidence="2" id="KW-1185">Reference proteome</keyword>
<organism evidence="1 2">
    <name type="scientific">Lentisphaera araneosa HTCC2155</name>
    <dbReference type="NCBI Taxonomy" id="313628"/>
    <lineage>
        <taxon>Bacteria</taxon>
        <taxon>Pseudomonadati</taxon>
        <taxon>Lentisphaerota</taxon>
        <taxon>Lentisphaeria</taxon>
        <taxon>Lentisphaerales</taxon>
        <taxon>Lentisphaeraceae</taxon>
        <taxon>Lentisphaera</taxon>
    </lineage>
</organism>
<dbReference type="Proteomes" id="UP000004947">
    <property type="component" value="Unassembled WGS sequence"/>
</dbReference>
<dbReference type="STRING" id="313628.LNTAR_10146"/>
<protein>
    <submittedName>
        <fullName evidence="1">Uncharacterized protein</fullName>
    </submittedName>
</protein>
<gene>
    <name evidence="1" type="ORF">LNTAR_10146</name>
</gene>
<evidence type="ECO:0000313" key="1">
    <source>
        <dbReference type="EMBL" id="EDM28268.1"/>
    </source>
</evidence>
<comment type="caution">
    <text evidence="1">The sequence shown here is derived from an EMBL/GenBank/DDBJ whole genome shotgun (WGS) entry which is preliminary data.</text>
</comment>
<accession>A6DII2</accession>
<dbReference type="EMBL" id="ABCK01000005">
    <property type="protein sequence ID" value="EDM28268.1"/>
    <property type="molecule type" value="Genomic_DNA"/>
</dbReference>
<name>A6DII2_9BACT</name>